<dbReference type="AlphaFoldDB" id="A0A6P6S2V4"/>
<feature type="region of interest" description="Disordered" evidence="1">
    <location>
        <begin position="115"/>
        <end position="137"/>
    </location>
</feature>
<dbReference type="GeneID" id="113147396"/>
<dbReference type="Proteomes" id="UP000515125">
    <property type="component" value="Unplaced"/>
</dbReference>
<keyword evidence="2" id="KW-1185">Reference proteome</keyword>
<name>A0A6P6S2V4_9EIME</name>
<proteinExistence type="predicted"/>
<gene>
    <name evidence="3" type="primary">LOC113147396</name>
</gene>
<feature type="region of interest" description="Disordered" evidence="1">
    <location>
        <begin position="457"/>
        <end position="486"/>
    </location>
</feature>
<reference evidence="3" key="1">
    <citation type="submission" date="2025-08" db="UniProtKB">
        <authorList>
            <consortium name="RefSeq"/>
        </authorList>
    </citation>
    <scope>IDENTIFICATION</scope>
</reference>
<feature type="compositionally biased region" description="Basic and acidic residues" evidence="1">
    <location>
        <begin position="423"/>
        <end position="433"/>
    </location>
</feature>
<evidence type="ECO:0000313" key="3">
    <source>
        <dbReference type="RefSeq" id="XP_026193610.1"/>
    </source>
</evidence>
<evidence type="ECO:0000256" key="1">
    <source>
        <dbReference type="SAM" id="MobiDB-lite"/>
    </source>
</evidence>
<evidence type="ECO:0000313" key="2">
    <source>
        <dbReference type="Proteomes" id="UP000515125"/>
    </source>
</evidence>
<feature type="region of interest" description="Disordered" evidence="1">
    <location>
        <begin position="401"/>
        <end position="433"/>
    </location>
</feature>
<organism evidence="2 3">
    <name type="scientific">Cyclospora cayetanensis</name>
    <dbReference type="NCBI Taxonomy" id="88456"/>
    <lineage>
        <taxon>Eukaryota</taxon>
        <taxon>Sar</taxon>
        <taxon>Alveolata</taxon>
        <taxon>Apicomplexa</taxon>
        <taxon>Conoidasida</taxon>
        <taxon>Coccidia</taxon>
        <taxon>Eucoccidiorida</taxon>
        <taxon>Eimeriorina</taxon>
        <taxon>Eimeriidae</taxon>
        <taxon>Cyclospora</taxon>
    </lineage>
</organism>
<sequence length="554" mass="58223">MLVASPCKNPSLSIFESCSLSRLPLAVGAHLIPEAPASLEQGLQLVPIRSDAKSRRCRPLLCLSMVESGANSRYLRSRYAFKKRENRGVSRLGVVEFLRAELRASTTAKGVLSNYRAPATSGHGPPDGPLQASSARAQHLACADAAPPLPRGPPVQLLGREKCQRPAAAADSEEHPEQALLSRLGADMRHQLWAFHLLLGGPPEDGSAFPAPPAGGVQTAPPSFMCLLSDVAAHAFLASPSCCSLLCMHPPRRPPSEGRLQVDAAVSDPPARETLQPLQQQRGSSAPSFGHDPAAAAAAAASAGLQQEGPLGEALLQSVVLQLLQLDGLGRGLKDERSGETALGGPLSRSFGGLADIGTSRACLFQSLLLLLLGAAYLAFLTQLEGSHGPHRTLKAPLLQQQMQPHSEKHPNEPPGWSQEDQQEAHPRRERDCPSFGEFVSSLGAQVASGLQILQSTQQSAPANPPPGASAETSVAEASFPEGSSSDFMDSRGVAALLRLRRPLWTGPDASFLLSATLALQNLLLQCSNAVLQVSLCLQPNAVRAQCTGAAAVA</sequence>
<protein>
    <submittedName>
        <fullName evidence="3">Uncharacterized protein LOC113147396</fullName>
    </submittedName>
</protein>
<feature type="non-terminal residue" evidence="3">
    <location>
        <position position="554"/>
    </location>
</feature>
<dbReference type="RefSeq" id="XP_026193610.1">
    <property type="nucleotide sequence ID" value="XM_026337825.1"/>
</dbReference>
<accession>A0A6P6S2V4</accession>